<proteinExistence type="predicted"/>
<gene>
    <name evidence="1" type="ordered locus">MLP_36850</name>
</gene>
<evidence type="ECO:0000313" key="2">
    <source>
        <dbReference type="Proteomes" id="UP000007947"/>
    </source>
</evidence>
<dbReference type="InterPro" id="IPR033437">
    <property type="entry name" value="DUF5130"/>
</dbReference>
<sequence length="130" mass="13794">MLGGEGLSFSDRRQIENALAMARRVSDLDFEAYIGPAGADARAYALALHGQLARPDNSVLVLCDPDARALEIVTGQDTRQYLSDADCRLAVATMTSSFLAGLFVNGLARGISQLGEIAHHPETLHAAGLL</sequence>
<dbReference type="EMBL" id="AP012204">
    <property type="protein sequence ID" value="BAK36699.1"/>
    <property type="molecule type" value="Genomic_DNA"/>
</dbReference>
<dbReference type="HOGENOM" id="CLU_129852_1_0_11"/>
<dbReference type="OrthoDB" id="3214027at2"/>
<dbReference type="Pfam" id="PF17174">
    <property type="entry name" value="DUF5130"/>
    <property type="match status" value="1"/>
</dbReference>
<dbReference type="eggNOG" id="COG1512">
    <property type="taxonomic scope" value="Bacteria"/>
</dbReference>
<organism evidence="1 2">
    <name type="scientific">Microlunatus phosphovorus (strain ATCC 700054 / DSM 10555 / JCM 9379 / NBRC 101784 / NCIMB 13414 / VKM Ac-1990 / NM-1)</name>
    <dbReference type="NCBI Taxonomy" id="1032480"/>
    <lineage>
        <taxon>Bacteria</taxon>
        <taxon>Bacillati</taxon>
        <taxon>Actinomycetota</taxon>
        <taxon>Actinomycetes</taxon>
        <taxon>Propionibacteriales</taxon>
        <taxon>Propionibacteriaceae</taxon>
        <taxon>Microlunatus</taxon>
    </lineage>
</organism>
<protein>
    <recommendedName>
        <fullName evidence="3">DUF5130 domain-containing protein</fullName>
    </recommendedName>
</protein>
<dbReference type="RefSeq" id="WP_013864548.1">
    <property type="nucleotide sequence ID" value="NC_015635.1"/>
</dbReference>
<dbReference type="STRING" id="1032480.MLP_36850"/>
<name>F5XP59_MICPN</name>
<keyword evidence="2" id="KW-1185">Reference proteome</keyword>
<evidence type="ECO:0000313" key="1">
    <source>
        <dbReference type="EMBL" id="BAK36699.1"/>
    </source>
</evidence>
<dbReference type="Proteomes" id="UP000007947">
    <property type="component" value="Chromosome"/>
</dbReference>
<dbReference type="Gene3D" id="3.10.310.50">
    <property type="match status" value="1"/>
</dbReference>
<accession>F5XP59</accession>
<dbReference type="AlphaFoldDB" id="F5XP59"/>
<reference evidence="1 2" key="1">
    <citation type="submission" date="2011-05" db="EMBL/GenBank/DDBJ databases">
        <title>Whole genome sequence of Microlunatus phosphovorus NM-1.</title>
        <authorList>
            <person name="Hosoyama A."/>
            <person name="Sasaki K."/>
            <person name="Harada T."/>
            <person name="Igarashi R."/>
            <person name="Kawakoshi A."/>
            <person name="Sasagawa M."/>
            <person name="Fukada J."/>
            <person name="Nakamura S."/>
            <person name="Katano Y."/>
            <person name="Hanada S."/>
            <person name="Kamagata Y."/>
            <person name="Nakamura N."/>
            <person name="Yamazaki S."/>
            <person name="Fujita N."/>
        </authorList>
    </citation>
    <scope>NUCLEOTIDE SEQUENCE [LARGE SCALE GENOMIC DNA]</scope>
    <source>
        <strain evidence="2">ATCC 700054 / DSM 10555 / JCM 9379 / NBRC 101784 / NCIMB 13414 / VKM Ac-1990 / NM-1</strain>
    </source>
</reference>
<dbReference type="KEGG" id="mph:MLP_36850"/>
<evidence type="ECO:0008006" key="3">
    <source>
        <dbReference type="Google" id="ProtNLM"/>
    </source>
</evidence>